<evidence type="ECO:0000313" key="4">
    <source>
        <dbReference type="EMBL" id="OPC82655.1"/>
    </source>
</evidence>
<dbReference type="AlphaFoldDB" id="A0A1T3P121"/>
<feature type="chain" id="PRO_5013318397" description="WxL domain-containing protein" evidence="2">
    <location>
        <begin position="33"/>
        <end position="440"/>
    </location>
</feature>
<keyword evidence="2" id="KW-0732">Signal</keyword>
<evidence type="ECO:0000313" key="5">
    <source>
        <dbReference type="Proteomes" id="UP000190037"/>
    </source>
</evidence>
<reference evidence="4 5" key="1">
    <citation type="submission" date="2017-03" db="EMBL/GenBank/DDBJ databases">
        <title>Draft genome sequence of Streptomyces scabrisporus NF3, endophyte isolated from Amphipterygium adstringens.</title>
        <authorList>
            <person name="Vazquez M."/>
            <person name="Ceapa C.D."/>
            <person name="Rodriguez Luna D."/>
            <person name="Sanchez Esquivel S."/>
        </authorList>
    </citation>
    <scope>NUCLEOTIDE SEQUENCE [LARGE SCALE GENOMIC DNA]</scope>
    <source>
        <strain evidence="4 5">NF3</strain>
    </source>
</reference>
<evidence type="ECO:0000256" key="2">
    <source>
        <dbReference type="SAM" id="SignalP"/>
    </source>
</evidence>
<evidence type="ECO:0000256" key="1">
    <source>
        <dbReference type="SAM" id="MobiDB-lite"/>
    </source>
</evidence>
<accession>A0A1T3P121</accession>
<proteinExistence type="predicted"/>
<organism evidence="4 5">
    <name type="scientific">Embleya scabrispora</name>
    <dbReference type="NCBI Taxonomy" id="159449"/>
    <lineage>
        <taxon>Bacteria</taxon>
        <taxon>Bacillati</taxon>
        <taxon>Actinomycetota</taxon>
        <taxon>Actinomycetes</taxon>
        <taxon>Kitasatosporales</taxon>
        <taxon>Streptomycetaceae</taxon>
        <taxon>Embleya</taxon>
    </lineage>
</organism>
<feature type="region of interest" description="Disordered" evidence="1">
    <location>
        <begin position="373"/>
        <end position="394"/>
    </location>
</feature>
<keyword evidence="5" id="KW-1185">Reference proteome</keyword>
<feature type="domain" description="WxL" evidence="3">
    <location>
        <begin position="282"/>
        <end position="436"/>
    </location>
</feature>
<name>A0A1T3P121_9ACTN</name>
<feature type="signal peptide" evidence="2">
    <location>
        <begin position="1"/>
        <end position="32"/>
    </location>
</feature>
<dbReference type="OrthoDB" id="4319704at2"/>
<dbReference type="eggNOG" id="COG3391">
    <property type="taxonomic scope" value="Bacteria"/>
</dbReference>
<dbReference type="Proteomes" id="UP000190037">
    <property type="component" value="Unassembled WGS sequence"/>
</dbReference>
<protein>
    <recommendedName>
        <fullName evidence="3">WxL domain-containing protein</fullName>
    </recommendedName>
</protein>
<dbReference type="Pfam" id="PF13731">
    <property type="entry name" value="WxL"/>
    <property type="match status" value="1"/>
</dbReference>
<dbReference type="EMBL" id="MWQN01000001">
    <property type="protein sequence ID" value="OPC82655.1"/>
    <property type="molecule type" value="Genomic_DNA"/>
</dbReference>
<gene>
    <name evidence="4" type="ORF">B4N89_18430</name>
</gene>
<dbReference type="RefSeq" id="WP_078976921.1">
    <property type="nucleotide sequence ID" value="NZ_MWQN01000001.1"/>
</dbReference>
<evidence type="ECO:0000259" key="3">
    <source>
        <dbReference type="Pfam" id="PF13731"/>
    </source>
</evidence>
<comment type="caution">
    <text evidence="4">The sequence shown here is derived from an EMBL/GenBank/DDBJ whole genome shotgun (WGS) entry which is preliminary data.</text>
</comment>
<dbReference type="STRING" id="159449.B4N89_18430"/>
<dbReference type="InterPro" id="IPR027994">
    <property type="entry name" value="WxL_dom"/>
</dbReference>
<sequence>MFKANRQLAASLGVVTIAGTVGMVALAPGANAADVAYTSHCVNQIVPNLVIPDGDLKIDLSVAPAKARYDVGEEVTVTWTWKSYPKAPPEIPVVGKVDKDSTLPKGSVTLGGAATGAVAVEGQRINPETLPGQELVLTNMTGKVKLTQAGDVTLTPGLYSTFTKAFGLDAETKCNPVNTVAPSATLKVGAADKPVLNAPSTAVEPGSEVALTGSKFAPGAVTAMLDGAAAGIASSTLTVDASGNLTGNVKLADNVANGAHTLAVADSEGNSGQAQLLVRKKVDPTQPGDLTQKLDGTITAGSLAITQQAGGIRMSDVAVSAQDQTMTGKLNTVTVSDLRGGNAGWTLTGSVTDFENAAGESIPADNFSWKPKAAKADEKSKGTPVAGSAGTIGSGATLASVPQGATNTGGTFSADADIDLKVPAYQGAGDYSATLTLSIS</sequence>